<comment type="caution">
    <text evidence="2">The sequence shown here is derived from an EMBL/GenBank/DDBJ whole genome shotgun (WGS) entry which is preliminary data.</text>
</comment>
<dbReference type="EMBL" id="JAIWYP010000005">
    <property type="protein sequence ID" value="KAH3819265.1"/>
    <property type="molecule type" value="Genomic_DNA"/>
</dbReference>
<dbReference type="Proteomes" id="UP000828390">
    <property type="component" value="Unassembled WGS sequence"/>
</dbReference>
<feature type="region of interest" description="Disordered" evidence="1">
    <location>
        <begin position="78"/>
        <end position="102"/>
    </location>
</feature>
<accession>A0A9D4GLM1</accession>
<gene>
    <name evidence="2" type="ORF">DPMN_120999</name>
</gene>
<evidence type="ECO:0000313" key="3">
    <source>
        <dbReference type="Proteomes" id="UP000828390"/>
    </source>
</evidence>
<reference evidence="2" key="2">
    <citation type="submission" date="2020-11" db="EMBL/GenBank/DDBJ databases">
        <authorList>
            <person name="McCartney M.A."/>
            <person name="Auch B."/>
            <person name="Kono T."/>
            <person name="Mallez S."/>
            <person name="Becker A."/>
            <person name="Gohl D.M."/>
            <person name="Silverstein K.A.T."/>
            <person name="Koren S."/>
            <person name="Bechman K.B."/>
            <person name="Herman A."/>
            <person name="Abrahante J.E."/>
            <person name="Garbe J."/>
        </authorList>
    </citation>
    <scope>NUCLEOTIDE SEQUENCE</scope>
    <source>
        <strain evidence="2">Duluth1</strain>
        <tissue evidence="2">Whole animal</tissue>
    </source>
</reference>
<evidence type="ECO:0000313" key="2">
    <source>
        <dbReference type="EMBL" id="KAH3819265.1"/>
    </source>
</evidence>
<protein>
    <submittedName>
        <fullName evidence="2">Uncharacterized protein</fullName>
    </submittedName>
</protein>
<evidence type="ECO:0000256" key="1">
    <source>
        <dbReference type="SAM" id="MobiDB-lite"/>
    </source>
</evidence>
<sequence>MSFAFLRDKTEPDEGKLFLSSSDAKYYCINRDMLKMVEGVISRIQHNSKDLEWWYLLSYKPKLLNGTMTNHLLGTRAWQGPRRRSRKNCSGGIFPKMKSDTY</sequence>
<proteinExistence type="predicted"/>
<dbReference type="AlphaFoldDB" id="A0A9D4GLM1"/>
<keyword evidence="3" id="KW-1185">Reference proteome</keyword>
<reference evidence="2" key="1">
    <citation type="journal article" date="2019" name="bioRxiv">
        <title>The Genome of the Zebra Mussel, Dreissena polymorpha: A Resource for Invasive Species Research.</title>
        <authorList>
            <person name="McCartney M.A."/>
            <person name="Auch B."/>
            <person name="Kono T."/>
            <person name="Mallez S."/>
            <person name="Zhang Y."/>
            <person name="Obille A."/>
            <person name="Becker A."/>
            <person name="Abrahante J.E."/>
            <person name="Garbe J."/>
            <person name="Badalamenti J.P."/>
            <person name="Herman A."/>
            <person name="Mangelson H."/>
            <person name="Liachko I."/>
            <person name="Sullivan S."/>
            <person name="Sone E.D."/>
            <person name="Koren S."/>
            <person name="Silverstein K.A.T."/>
            <person name="Beckman K.B."/>
            <person name="Gohl D.M."/>
        </authorList>
    </citation>
    <scope>NUCLEOTIDE SEQUENCE</scope>
    <source>
        <strain evidence="2">Duluth1</strain>
        <tissue evidence="2">Whole animal</tissue>
    </source>
</reference>
<name>A0A9D4GLM1_DREPO</name>
<organism evidence="2 3">
    <name type="scientific">Dreissena polymorpha</name>
    <name type="common">Zebra mussel</name>
    <name type="synonym">Mytilus polymorpha</name>
    <dbReference type="NCBI Taxonomy" id="45954"/>
    <lineage>
        <taxon>Eukaryota</taxon>
        <taxon>Metazoa</taxon>
        <taxon>Spiralia</taxon>
        <taxon>Lophotrochozoa</taxon>
        <taxon>Mollusca</taxon>
        <taxon>Bivalvia</taxon>
        <taxon>Autobranchia</taxon>
        <taxon>Heteroconchia</taxon>
        <taxon>Euheterodonta</taxon>
        <taxon>Imparidentia</taxon>
        <taxon>Neoheterodontei</taxon>
        <taxon>Myida</taxon>
        <taxon>Dreissenoidea</taxon>
        <taxon>Dreissenidae</taxon>
        <taxon>Dreissena</taxon>
    </lineage>
</organism>